<comment type="caution">
    <text evidence="1">The sequence shown here is derived from an EMBL/GenBank/DDBJ whole genome shotgun (WGS) entry which is preliminary data.</text>
</comment>
<evidence type="ECO:0000313" key="2">
    <source>
        <dbReference type="Proteomes" id="UP000785679"/>
    </source>
</evidence>
<keyword evidence="2" id="KW-1185">Reference proteome</keyword>
<dbReference type="Proteomes" id="UP000785679">
    <property type="component" value="Unassembled WGS sequence"/>
</dbReference>
<evidence type="ECO:0000313" key="1">
    <source>
        <dbReference type="EMBL" id="TNV80871.1"/>
    </source>
</evidence>
<reference evidence="1" key="1">
    <citation type="submission" date="2019-06" db="EMBL/GenBank/DDBJ databases">
        <authorList>
            <person name="Zheng W."/>
        </authorList>
    </citation>
    <scope>NUCLEOTIDE SEQUENCE</scope>
    <source>
        <strain evidence="1">QDHG01</strain>
    </source>
</reference>
<proteinExistence type="predicted"/>
<name>A0A8J8T454_HALGN</name>
<organism evidence="1 2">
    <name type="scientific">Halteria grandinella</name>
    <dbReference type="NCBI Taxonomy" id="5974"/>
    <lineage>
        <taxon>Eukaryota</taxon>
        <taxon>Sar</taxon>
        <taxon>Alveolata</taxon>
        <taxon>Ciliophora</taxon>
        <taxon>Intramacronucleata</taxon>
        <taxon>Spirotrichea</taxon>
        <taxon>Stichotrichia</taxon>
        <taxon>Sporadotrichida</taxon>
        <taxon>Halteriidae</taxon>
        <taxon>Halteria</taxon>
    </lineage>
</organism>
<accession>A0A8J8T454</accession>
<dbReference type="EMBL" id="RRYP01006917">
    <property type="protein sequence ID" value="TNV80871.1"/>
    <property type="molecule type" value="Genomic_DNA"/>
</dbReference>
<sequence>MSGYRLRITYNNCCALYWSNIYKIMEDKQQPTTLSWSKQPKENKPHCQCGEKAKYYCDEDLCEMHEKCIFICDECIIDIMKGVKEKHLMFPLRRFQIIYETKQLPIIEKQEQIRGVVNEQNKQVFAYLENQDGFNGRRVINDLEKLENSREELNRFALEYEECIKSSQFSRLKLQINSYLFL</sequence>
<dbReference type="AlphaFoldDB" id="A0A8J8T454"/>
<protein>
    <submittedName>
        <fullName evidence="1">Uncharacterized protein</fullName>
    </submittedName>
</protein>
<gene>
    <name evidence="1" type="ORF">FGO68_gene8449</name>
</gene>